<dbReference type="EC" id="3.2.1.4" evidence="9"/>
<dbReference type="GO" id="GO:0008810">
    <property type="term" value="F:cellulase activity"/>
    <property type="evidence" value="ECO:0007669"/>
    <property type="project" value="UniProtKB-EC"/>
</dbReference>
<dbReference type="InterPro" id="IPR001701">
    <property type="entry name" value="Glyco_hydro_9"/>
</dbReference>
<evidence type="ECO:0000256" key="7">
    <source>
        <dbReference type="ARBA" id="ARBA00023326"/>
    </source>
</evidence>
<dbReference type="Proteomes" id="UP001055439">
    <property type="component" value="Chromosome 10"/>
</dbReference>
<evidence type="ECO:0000256" key="3">
    <source>
        <dbReference type="ARBA" id="ARBA00022801"/>
    </source>
</evidence>
<feature type="domain" description="Glycoside hydrolase family 9" evidence="10">
    <location>
        <begin position="1"/>
        <end position="98"/>
    </location>
</feature>
<evidence type="ECO:0000256" key="8">
    <source>
        <dbReference type="PROSITE-ProRule" id="PRU10060"/>
    </source>
</evidence>
<protein>
    <recommendedName>
        <fullName evidence="9">Endoglucanase</fullName>
        <ecNumber evidence="9">3.2.1.4</ecNumber>
    </recommendedName>
</protein>
<dbReference type="InterPro" id="IPR012341">
    <property type="entry name" value="6hp_glycosidase-like_sf"/>
</dbReference>
<organism evidence="11 12">
    <name type="scientific">Musa troglodytarum</name>
    <name type="common">fe'i banana</name>
    <dbReference type="NCBI Taxonomy" id="320322"/>
    <lineage>
        <taxon>Eukaryota</taxon>
        <taxon>Viridiplantae</taxon>
        <taxon>Streptophyta</taxon>
        <taxon>Embryophyta</taxon>
        <taxon>Tracheophyta</taxon>
        <taxon>Spermatophyta</taxon>
        <taxon>Magnoliopsida</taxon>
        <taxon>Liliopsida</taxon>
        <taxon>Zingiberales</taxon>
        <taxon>Musaceae</taxon>
        <taxon>Musa</taxon>
    </lineage>
</organism>
<feature type="domain" description="Glycoside hydrolase family 9" evidence="10">
    <location>
        <begin position="111"/>
        <end position="251"/>
    </location>
</feature>
<keyword evidence="4 9" id="KW-0136">Cellulose degradation</keyword>
<evidence type="ECO:0000256" key="4">
    <source>
        <dbReference type="ARBA" id="ARBA00023001"/>
    </source>
</evidence>
<dbReference type="InterPro" id="IPR033126">
    <property type="entry name" value="Glyco_hydro_9_Asp/Glu_AS"/>
</dbReference>
<dbReference type="GO" id="GO:0030245">
    <property type="term" value="P:cellulose catabolic process"/>
    <property type="evidence" value="ECO:0007669"/>
    <property type="project" value="UniProtKB-KW"/>
</dbReference>
<feature type="active site" evidence="8">
    <location>
        <position position="230"/>
    </location>
</feature>
<reference evidence="11" key="1">
    <citation type="submission" date="2022-05" db="EMBL/GenBank/DDBJ databases">
        <title>The Musa troglodytarum L. genome provides insights into the mechanism of non-climacteric behaviour and enrichment of carotenoids.</title>
        <authorList>
            <person name="Wang J."/>
        </authorList>
    </citation>
    <scope>NUCLEOTIDE SEQUENCE</scope>
    <source>
        <tissue evidence="11">Leaf</tissue>
    </source>
</reference>
<accession>A0A9E7JFC3</accession>
<evidence type="ECO:0000256" key="6">
    <source>
        <dbReference type="ARBA" id="ARBA00023295"/>
    </source>
</evidence>
<evidence type="ECO:0000256" key="1">
    <source>
        <dbReference type="ARBA" id="ARBA00000966"/>
    </source>
</evidence>
<feature type="active site" evidence="8">
    <location>
        <position position="239"/>
    </location>
</feature>
<gene>
    <name evidence="11" type="ORF">MUK42_02145</name>
</gene>
<name>A0A9E7JFC3_9LILI</name>
<keyword evidence="7 8" id="KW-0624">Polysaccharide degradation</keyword>
<evidence type="ECO:0000313" key="11">
    <source>
        <dbReference type="EMBL" id="URD78826.1"/>
    </source>
</evidence>
<dbReference type="AlphaFoldDB" id="A0A9E7JFC3"/>
<evidence type="ECO:0000256" key="5">
    <source>
        <dbReference type="ARBA" id="ARBA00023277"/>
    </source>
</evidence>
<dbReference type="InterPro" id="IPR008928">
    <property type="entry name" value="6-hairpin_glycosidase_sf"/>
</dbReference>
<keyword evidence="3 8" id="KW-0378">Hydrolase</keyword>
<sequence>MAAAFIAFRPYDSRYSDFLVLHARQLFCFADTHRGRYDRVRSHDELLWAAAWLFEATDDKLYLHYVAENAAVHGGTGWAVTEFSWDNKFAGLQLLLTKPVYCTSRTGTTCSTLAAFLLAVYSRYLNMADANLFCPDGQLGPDMLLKFAQSQADYILGRNPKSMSYLVGYGWNHPSRVRHRGASIPSVFVLPSAVGCIEGFDEWYVSKNGNPNVIEGALVGDPDRRDEFYDDRCKYEQTEPSIAGNAPLIGLFAVLDSLAGDRGYDEKKSAESHRTPAGE</sequence>
<dbReference type="PANTHER" id="PTHR22298">
    <property type="entry name" value="ENDO-1,4-BETA-GLUCANASE"/>
    <property type="match status" value="1"/>
</dbReference>
<dbReference type="Gene3D" id="1.50.10.10">
    <property type="match status" value="2"/>
</dbReference>
<dbReference type="OrthoDB" id="10257085at2759"/>
<comment type="catalytic activity">
    <reaction evidence="1 9">
        <text>Endohydrolysis of (1-&gt;4)-beta-D-glucosidic linkages in cellulose, lichenin and cereal beta-D-glucans.</text>
        <dbReference type="EC" id="3.2.1.4"/>
    </reaction>
</comment>
<proteinExistence type="inferred from homology"/>
<dbReference type="Pfam" id="PF00759">
    <property type="entry name" value="Glyco_hydro_9"/>
    <property type="match status" value="2"/>
</dbReference>
<evidence type="ECO:0000259" key="10">
    <source>
        <dbReference type="Pfam" id="PF00759"/>
    </source>
</evidence>
<keyword evidence="12" id="KW-1185">Reference proteome</keyword>
<keyword evidence="5 8" id="KW-0119">Carbohydrate metabolism</keyword>
<comment type="similarity">
    <text evidence="2 8 9">Belongs to the glycosyl hydrolase 9 (cellulase E) family.</text>
</comment>
<dbReference type="EMBL" id="CP097503">
    <property type="protein sequence ID" value="URD78826.1"/>
    <property type="molecule type" value="Genomic_DNA"/>
</dbReference>
<dbReference type="PROSITE" id="PS00698">
    <property type="entry name" value="GH9_3"/>
    <property type="match status" value="1"/>
</dbReference>
<keyword evidence="6 8" id="KW-0326">Glycosidase</keyword>
<dbReference type="SUPFAM" id="SSF48208">
    <property type="entry name" value="Six-hairpin glycosidases"/>
    <property type="match status" value="1"/>
</dbReference>
<evidence type="ECO:0000313" key="12">
    <source>
        <dbReference type="Proteomes" id="UP001055439"/>
    </source>
</evidence>
<evidence type="ECO:0000256" key="2">
    <source>
        <dbReference type="ARBA" id="ARBA00007072"/>
    </source>
</evidence>
<evidence type="ECO:0000256" key="9">
    <source>
        <dbReference type="RuleBase" id="RU361166"/>
    </source>
</evidence>